<feature type="chain" id="PRO_5036210956" evidence="1">
    <location>
        <begin position="22"/>
        <end position="291"/>
    </location>
</feature>
<reference evidence="2" key="1">
    <citation type="submission" date="2020-11" db="EMBL/GenBank/DDBJ databases">
        <authorList>
            <person name="Tran Van P."/>
        </authorList>
    </citation>
    <scope>NUCLEOTIDE SEQUENCE</scope>
</reference>
<keyword evidence="3" id="KW-1185">Reference proteome</keyword>
<sequence length="291" mass="32955">MKMKTICVFYLFICDLIVSNGQDFCSDSHDIQKIFFMSDTNYIKKDSLYYKQSVDKKFAGTKGVDQSVHFQPKFQRIETGFLVTKVSDNCKASVDCVKLLDTGFVIGDIASTPLQSYVAYRLGPDFGLVPAPNKWPMPYNMSLEGPIQVVPNVWPMTTTKDNRYLASAFDEQNQVIIFLVYKQPEQRLYFVSIDPSMKALPEIALEGPPYAGFFRFNSHVYALLVSSHPKKHQILSFNATLNKFTEEKNVKFDEDILGCATTPSESTRAISDPWLCILAAIWLLLRSSVDS</sequence>
<dbReference type="AlphaFoldDB" id="A0A7R9KN74"/>
<gene>
    <name evidence="2" type="ORF">OSB1V03_LOCUS6362</name>
</gene>
<accession>A0A7R9KN74</accession>
<evidence type="ECO:0000313" key="2">
    <source>
        <dbReference type="EMBL" id="CAD7625929.1"/>
    </source>
</evidence>
<organism evidence="2">
    <name type="scientific">Medioppia subpectinata</name>
    <dbReference type="NCBI Taxonomy" id="1979941"/>
    <lineage>
        <taxon>Eukaryota</taxon>
        <taxon>Metazoa</taxon>
        <taxon>Ecdysozoa</taxon>
        <taxon>Arthropoda</taxon>
        <taxon>Chelicerata</taxon>
        <taxon>Arachnida</taxon>
        <taxon>Acari</taxon>
        <taxon>Acariformes</taxon>
        <taxon>Sarcoptiformes</taxon>
        <taxon>Oribatida</taxon>
        <taxon>Brachypylina</taxon>
        <taxon>Oppioidea</taxon>
        <taxon>Oppiidae</taxon>
        <taxon>Medioppia</taxon>
    </lineage>
</organism>
<feature type="signal peptide" evidence="1">
    <location>
        <begin position="1"/>
        <end position="21"/>
    </location>
</feature>
<proteinExistence type="predicted"/>
<evidence type="ECO:0000256" key="1">
    <source>
        <dbReference type="SAM" id="SignalP"/>
    </source>
</evidence>
<dbReference type="EMBL" id="CAJPIZ010003439">
    <property type="protein sequence ID" value="CAG2106359.1"/>
    <property type="molecule type" value="Genomic_DNA"/>
</dbReference>
<evidence type="ECO:0000313" key="3">
    <source>
        <dbReference type="Proteomes" id="UP000759131"/>
    </source>
</evidence>
<name>A0A7R9KN74_9ACAR</name>
<protein>
    <submittedName>
        <fullName evidence="2">Uncharacterized protein</fullName>
    </submittedName>
</protein>
<keyword evidence="1" id="KW-0732">Signal</keyword>
<dbReference type="EMBL" id="OC858014">
    <property type="protein sequence ID" value="CAD7625929.1"/>
    <property type="molecule type" value="Genomic_DNA"/>
</dbReference>
<dbReference type="Proteomes" id="UP000759131">
    <property type="component" value="Unassembled WGS sequence"/>
</dbReference>